<dbReference type="Proteomes" id="UP001432222">
    <property type="component" value="Chromosome"/>
</dbReference>
<accession>A0ABZ1TVS3</accession>
<dbReference type="NCBIfam" id="NF001159">
    <property type="entry name" value="PRK00150.1-3"/>
    <property type="match status" value="1"/>
</dbReference>
<dbReference type="Pfam" id="PF01327">
    <property type="entry name" value="Pep_deformylase"/>
    <property type="match status" value="1"/>
</dbReference>
<gene>
    <name evidence="6 7" type="primary">def</name>
    <name evidence="7" type="ORF">OHA16_08720</name>
</gene>
<evidence type="ECO:0000313" key="7">
    <source>
        <dbReference type="EMBL" id="WUQ83047.1"/>
    </source>
</evidence>
<dbReference type="PANTHER" id="PTHR10458">
    <property type="entry name" value="PEPTIDE DEFORMYLASE"/>
    <property type="match status" value="1"/>
</dbReference>
<dbReference type="SUPFAM" id="SSF56420">
    <property type="entry name" value="Peptide deformylase"/>
    <property type="match status" value="1"/>
</dbReference>
<evidence type="ECO:0000256" key="1">
    <source>
        <dbReference type="ARBA" id="ARBA00010759"/>
    </source>
</evidence>
<feature type="binding site" evidence="6">
    <location>
        <position position="136"/>
    </location>
    <ligand>
        <name>Fe cation</name>
        <dbReference type="ChEBI" id="CHEBI:24875"/>
    </ligand>
</feature>
<evidence type="ECO:0000313" key="8">
    <source>
        <dbReference type="Proteomes" id="UP001432222"/>
    </source>
</evidence>
<comment type="cofactor">
    <cofactor evidence="6">
        <name>Fe(2+)</name>
        <dbReference type="ChEBI" id="CHEBI:29033"/>
    </cofactor>
    <text evidence="6">Binds 1 Fe(2+) ion.</text>
</comment>
<dbReference type="CDD" id="cd00487">
    <property type="entry name" value="Pep_deformylase"/>
    <property type="match status" value="1"/>
</dbReference>
<evidence type="ECO:0000256" key="5">
    <source>
        <dbReference type="ARBA" id="ARBA00023004"/>
    </source>
</evidence>
<keyword evidence="4 6" id="KW-0648">Protein biosynthesis</keyword>
<dbReference type="GO" id="GO:0042586">
    <property type="term" value="F:peptide deformylase activity"/>
    <property type="evidence" value="ECO:0007669"/>
    <property type="project" value="UniProtKB-EC"/>
</dbReference>
<dbReference type="InterPro" id="IPR023635">
    <property type="entry name" value="Peptide_deformylase"/>
</dbReference>
<keyword evidence="2 6" id="KW-0479">Metal-binding</keyword>
<protein>
    <recommendedName>
        <fullName evidence="6">Peptide deformylase</fullName>
        <shortName evidence="6">PDF</shortName>
        <ecNumber evidence="6">3.5.1.88</ecNumber>
    </recommendedName>
    <alternativeName>
        <fullName evidence="6">Polypeptide deformylase</fullName>
    </alternativeName>
</protein>
<dbReference type="PRINTS" id="PR01576">
    <property type="entry name" value="PDEFORMYLASE"/>
</dbReference>
<keyword evidence="3 6" id="KW-0378">Hydrolase</keyword>
<keyword evidence="5 6" id="KW-0408">Iron</keyword>
<dbReference type="EMBL" id="CP108110">
    <property type="protein sequence ID" value="WUQ83047.1"/>
    <property type="molecule type" value="Genomic_DNA"/>
</dbReference>
<feature type="active site" evidence="6">
    <location>
        <position position="179"/>
    </location>
</feature>
<comment type="catalytic activity">
    <reaction evidence="6">
        <text>N-terminal N-formyl-L-methionyl-[peptide] + H2O = N-terminal L-methionyl-[peptide] + formate</text>
        <dbReference type="Rhea" id="RHEA:24420"/>
        <dbReference type="Rhea" id="RHEA-COMP:10639"/>
        <dbReference type="Rhea" id="RHEA-COMP:10640"/>
        <dbReference type="ChEBI" id="CHEBI:15377"/>
        <dbReference type="ChEBI" id="CHEBI:15740"/>
        <dbReference type="ChEBI" id="CHEBI:49298"/>
        <dbReference type="ChEBI" id="CHEBI:64731"/>
        <dbReference type="EC" id="3.5.1.88"/>
    </reaction>
</comment>
<dbReference type="Gene3D" id="3.90.45.10">
    <property type="entry name" value="Peptide deformylase"/>
    <property type="match status" value="1"/>
</dbReference>
<dbReference type="InterPro" id="IPR036821">
    <property type="entry name" value="Peptide_deformylase_sf"/>
</dbReference>
<organism evidence="7 8">
    <name type="scientific">Kitasatospora purpeofusca</name>
    <dbReference type="NCBI Taxonomy" id="67352"/>
    <lineage>
        <taxon>Bacteria</taxon>
        <taxon>Bacillati</taxon>
        <taxon>Actinomycetota</taxon>
        <taxon>Actinomycetes</taxon>
        <taxon>Kitasatosporales</taxon>
        <taxon>Streptomycetaceae</taxon>
        <taxon>Kitasatospora</taxon>
    </lineage>
</organism>
<feature type="binding site" evidence="6">
    <location>
        <position position="178"/>
    </location>
    <ligand>
        <name>Fe cation</name>
        <dbReference type="ChEBI" id="CHEBI:24875"/>
    </ligand>
</feature>
<reference evidence="7" key="1">
    <citation type="submission" date="2022-10" db="EMBL/GenBank/DDBJ databases">
        <title>The complete genomes of actinobacterial strains from the NBC collection.</title>
        <authorList>
            <person name="Joergensen T.S."/>
            <person name="Alvarez Arevalo M."/>
            <person name="Sterndorff E.B."/>
            <person name="Faurdal D."/>
            <person name="Vuksanovic O."/>
            <person name="Mourched A.-S."/>
            <person name="Charusanti P."/>
            <person name="Shaw S."/>
            <person name="Blin K."/>
            <person name="Weber T."/>
        </authorList>
    </citation>
    <scope>NUCLEOTIDE SEQUENCE</scope>
    <source>
        <strain evidence="7">NBC_00222</strain>
    </source>
</reference>
<evidence type="ECO:0000256" key="4">
    <source>
        <dbReference type="ARBA" id="ARBA00022917"/>
    </source>
</evidence>
<evidence type="ECO:0000256" key="6">
    <source>
        <dbReference type="HAMAP-Rule" id="MF_00163"/>
    </source>
</evidence>
<feature type="binding site" evidence="6">
    <location>
        <position position="182"/>
    </location>
    <ligand>
        <name>Fe cation</name>
        <dbReference type="ChEBI" id="CHEBI:24875"/>
    </ligand>
</feature>
<comment type="function">
    <text evidence="6">Removes the formyl group from the N-terminal Met of newly synthesized proteins. Requires at least a dipeptide for an efficient rate of reaction. N-terminal L-methionine is a prerequisite for activity but the enzyme has broad specificity at other positions.</text>
</comment>
<dbReference type="RefSeq" id="WP_328954081.1">
    <property type="nucleotide sequence ID" value="NZ_CP108110.1"/>
</dbReference>
<dbReference type="EC" id="3.5.1.88" evidence="6"/>
<dbReference type="PANTHER" id="PTHR10458:SF2">
    <property type="entry name" value="PEPTIDE DEFORMYLASE, MITOCHONDRIAL"/>
    <property type="match status" value="1"/>
</dbReference>
<evidence type="ECO:0000256" key="3">
    <source>
        <dbReference type="ARBA" id="ARBA00022801"/>
    </source>
</evidence>
<sequence>MARRESVERVESVRGQVRLQGEVQAAYPEVPPEALRGEVRRVTVVGEGVLHRRCRDVAEEEFGTPALARLVDDMFATMRVAEGAGLAANQIGVDLQLFVWDCFDEDGVRHVGHILNPVLDELPAGARRLVEAEEGCLSVPGPYAALARPDRAVVRGRDLDGRPLVVEGHGYFARCLQHEADHLGGGLYIDRLAARERRAALRRMEECKAEVFAGRAVRAEELAALRRTSV</sequence>
<comment type="similarity">
    <text evidence="1 6">Belongs to the polypeptide deformylase family.</text>
</comment>
<evidence type="ECO:0000256" key="2">
    <source>
        <dbReference type="ARBA" id="ARBA00022723"/>
    </source>
</evidence>
<keyword evidence="8" id="KW-1185">Reference proteome</keyword>
<dbReference type="NCBIfam" id="TIGR00079">
    <property type="entry name" value="pept_deformyl"/>
    <property type="match status" value="1"/>
</dbReference>
<dbReference type="HAMAP" id="MF_00163">
    <property type="entry name" value="Pep_deformylase"/>
    <property type="match status" value="1"/>
</dbReference>
<proteinExistence type="inferred from homology"/>
<name>A0ABZ1TVS3_9ACTN</name>